<gene>
    <name evidence="1" type="ORF">C446_10045</name>
</gene>
<evidence type="ECO:0000313" key="2">
    <source>
        <dbReference type="Proteomes" id="UP000011607"/>
    </source>
</evidence>
<reference evidence="1 2" key="1">
    <citation type="journal article" date="2014" name="PLoS Genet.">
        <title>Phylogenetically driven sequencing of extremely halophilic archaea reveals strategies for static and dynamic osmo-response.</title>
        <authorList>
            <person name="Becker E.A."/>
            <person name="Seitzer P.M."/>
            <person name="Tritt A."/>
            <person name="Larsen D."/>
            <person name="Krusor M."/>
            <person name="Yao A.I."/>
            <person name="Wu D."/>
            <person name="Madern D."/>
            <person name="Eisen J.A."/>
            <person name="Darling A.E."/>
            <person name="Facciotti M.T."/>
        </authorList>
    </citation>
    <scope>NUCLEOTIDE SEQUENCE [LARGE SCALE GENOMIC DNA]</scope>
    <source>
        <strain evidence="1 2">JCM 10879</strain>
    </source>
</reference>
<accession>M0LZH1</accession>
<comment type="caution">
    <text evidence="1">The sequence shown here is derived from an EMBL/GenBank/DDBJ whole genome shotgun (WGS) entry which is preliminary data.</text>
</comment>
<protein>
    <submittedName>
        <fullName evidence="1">Uncharacterized protein</fullName>
    </submittedName>
</protein>
<dbReference type="EMBL" id="AOMA01000096">
    <property type="protein sequence ID" value="EMA38548.1"/>
    <property type="molecule type" value="Genomic_DNA"/>
</dbReference>
<name>M0LZH1_9EURY</name>
<organism evidence="1 2">
    <name type="scientific">Halobiforma nitratireducens JCM 10879</name>
    <dbReference type="NCBI Taxonomy" id="1227454"/>
    <lineage>
        <taxon>Archaea</taxon>
        <taxon>Methanobacteriati</taxon>
        <taxon>Methanobacteriota</taxon>
        <taxon>Stenosarchaea group</taxon>
        <taxon>Halobacteria</taxon>
        <taxon>Halobacteriales</taxon>
        <taxon>Natrialbaceae</taxon>
        <taxon>Halobiforma</taxon>
    </lineage>
</organism>
<dbReference type="STRING" id="1227454.C446_10045"/>
<keyword evidence="2" id="KW-1185">Reference proteome</keyword>
<sequence length="65" mass="7422">MVVLATSVEGLKPPVCRLTARTRLEAAVRLEPALDTEQRVNGTFRLYNYNDLHTDRRSVWRAGTH</sequence>
<dbReference type="AlphaFoldDB" id="M0LZH1"/>
<evidence type="ECO:0000313" key="1">
    <source>
        <dbReference type="EMBL" id="EMA38548.1"/>
    </source>
</evidence>
<proteinExistence type="predicted"/>
<dbReference type="Proteomes" id="UP000011607">
    <property type="component" value="Unassembled WGS sequence"/>
</dbReference>